<dbReference type="InterPro" id="IPR023045">
    <property type="entry name" value="MoaC"/>
</dbReference>
<dbReference type="InterPro" id="IPR002820">
    <property type="entry name" value="Mopterin_CF_biosynth-C_dom"/>
</dbReference>
<dbReference type="InterPro" id="IPR047594">
    <property type="entry name" value="MoaC_bact/euk"/>
</dbReference>
<dbReference type="SUPFAM" id="SSF55040">
    <property type="entry name" value="Molybdenum cofactor biosynthesis protein C, MoaC"/>
    <property type="match status" value="1"/>
</dbReference>
<dbReference type="NCBIfam" id="TIGR00581">
    <property type="entry name" value="moaC"/>
    <property type="match status" value="1"/>
</dbReference>
<evidence type="ECO:0000256" key="5">
    <source>
        <dbReference type="ARBA" id="ARBA00023239"/>
    </source>
</evidence>
<evidence type="ECO:0000256" key="3">
    <source>
        <dbReference type="ARBA" id="ARBA00012575"/>
    </source>
</evidence>
<reference evidence="8" key="1">
    <citation type="submission" date="2020-08" db="EMBL/GenBank/DDBJ databases">
        <title>Genome public.</title>
        <authorList>
            <person name="Liu C."/>
            <person name="Sun Q."/>
        </authorList>
    </citation>
    <scope>NUCLEOTIDE SEQUENCE</scope>
    <source>
        <strain evidence="8">NSJ-28</strain>
    </source>
</reference>
<dbReference type="Gene3D" id="3.30.70.640">
    <property type="entry name" value="Molybdopterin cofactor biosynthesis C (MoaC) domain"/>
    <property type="match status" value="1"/>
</dbReference>
<feature type="active site" evidence="6">
    <location>
        <position position="127"/>
    </location>
</feature>
<feature type="domain" description="Molybdopterin cofactor biosynthesis C (MoaC)" evidence="7">
    <location>
        <begin position="14"/>
        <end position="149"/>
    </location>
</feature>
<comment type="subunit">
    <text evidence="6">Homohexamer; trimer of dimers.</text>
</comment>
<sequence length="162" mass="17194">MAFTHIDANGNAVMVDVSAKQSSVRTASASGRIRMSAECFSAVQSGTSQKGNVLGVAQVAGIMAAKHTADLIPLCHRLNLTKCEIAFTFLEEERSIQAVCTVRCAGPTGVEMEALTGASTALLTIYDMCKAIDKRMVISDIHLLKKQGGKSGDFRFADNSHA</sequence>
<gene>
    <name evidence="6 8" type="primary">moaC</name>
    <name evidence="8" type="ORF">H8S45_01680</name>
</gene>
<evidence type="ECO:0000313" key="8">
    <source>
        <dbReference type="EMBL" id="MBC5724186.1"/>
    </source>
</evidence>
<dbReference type="EC" id="4.6.1.17" evidence="3 6"/>
<evidence type="ECO:0000256" key="4">
    <source>
        <dbReference type="ARBA" id="ARBA00023150"/>
    </source>
</evidence>
<feature type="binding site" evidence="6">
    <location>
        <begin position="112"/>
        <end position="113"/>
    </location>
    <ligand>
        <name>substrate</name>
    </ligand>
</feature>
<keyword evidence="5 6" id="KW-0456">Lyase</keyword>
<accession>A0A923RVI8</accession>
<name>A0A923RVI8_9FIRM</name>
<evidence type="ECO:0000259" key="7">
    <source>
        <dbReference type="Pfam" id="PF01967"/>
    </source>
</evidence>
<evidence type="ECO:0000313" key="9">
    <source>
        <dbReference type="Proteomes" id="UP000606499"/>
    </source>
</evidence>
<evidence type="ECO:0000256" key="6">
    <source>
        <dbReference type="HAMAP-Rule" id="MF_01224"/>
    </source>
</evidence>
<dbReference type="InterPro" id="IPR050105">
    <property type="entry name" value="MoCo_biosynth_MoaA/MoaC"/>
</dbReference>
<dbReference type="RefSeq" id="WP_082396680.1">
    <property type="nucleotide sequence ID" value="NZ_JACOPL010000001.1"/>
</dbReference>
<dbReference type="HAMAP" id="MF_01224_B">
    <property type="entry name" value="MoaC_B"/>
    <property type="match status" value="1"/>
</dbReference>
<proteinExistence type="inferred from homology"/>
<dbReference type="GO" id="GO:0061799">
    <property type="term" value="F:cyclic pyranopterin monophosphate synthase activity"/>
    <property type="evidence" value="ECO:0007669"/>
    <property type="project" value="UniProtKB-UniRule"/>
</dbReference>
<dbReference type="NCBIfam" id="NF006870">
    <property type="entry name" value="PRK09364.1"/>
    <property type="match status" value="1"/>
</dbReference>
<dbReference type="Pfam" id="PF01967">
    <property type="entry name" value="MoaC"/>
    <property type="match status" value="1"/>
</dbReference>
<evidence type="ECO:0000256" key="2">
    <source>
        <dbReference type="ARBA" id="ARBA00005046"/>
    </source>
</evidence>
<evidence type="ECO:0000256" key="1">
    <source>
        <dbReference type="ARBA" id="ARBA00001637"/>
    </source>
</evidence>
<organism evidence="8 9">
    <name type="scientific">Agathobaculum faecis</name>
    <dbReference type="NCBI Taxonomy" id="2763013"/>
    <lineage>
        <taxon>Bacteria</taxon>
        <taxon>Bacillati</taxon>
        <taxon>Bacillota</taxon>
        <taxon>Clostridia</taxon>
        <taxon>Eubacteriales</taxon>
        <taxon>Butyricicoccaceae</taxon>
        <taxon>Agathobaculum</taxon>
    </lineage>
</organism>
<comment type="catalytic activity">
    <reaction evidence="1 6">
        <text>(8S)-3',8-cyclo-7,8-dihydroguanosine 5'-triphosphate = cyclic pyranopterin phosphate + diphosphate</text>
        <dbReference type="Rhea" id="RHEA:49580"/>
        <dbReference type="ChEBI" id="CHEBI:33019"/>
        <dbReference type="ChEBI" id="CHEBI:59648"/>
        <dbReference type="ChEBI" id="CHEBI:131766"/>
        <dbReference type="EC" id="4.6.1.17"/>
    </reaction>
</comment>
<comment type="similarity">
    <text evidence="6">Belongs to the MoaC family.</text>
</comment>
<dbReference type="PANTHER" id="PTHR22960">
    <property type="entry name" value="MOLYBDOPTERIN COFACTOR SYNTHESIS PROTEIN A"/>
    <property type="match status" value="1"/>
</dbReference>
<dbReference type="EMBL" id="JACOPL010000001">
    <property type="protein sequence ID" value="MBC5724186.1"/>
    <property type="molecule type" value="Genomic_DNA"/>
</dbReference>
<dbReference type="Proteomes" id="UP000606499">
    <property type="component" value="Unassembled WGS sequence"/>
</dbReference>
<feature type="binding site" evidence="6">
    <location>
        <begin position="74"/>
        <end position="76"/>
    </location>
    <ligand>
        <name>substrate</name>
    </ligand>
</feature>
<dbReference type="GO" id="GO:0006777">
    <property type="term" value="P:Mo-molybdopterin cofactor biosynthetic process"/>
    <property type="evidence" value="ECO:0007669"/>
    <property type="project" value="UniProtKB-UniRule"/>
</dbReference>
<dbReference type="CDD" id="cd01420">
    <property type="entry name" value="MoaC_PE"/>
    <property type="match status" value="1"/>
</dbReference>
<dbReference type="InterPro" id="IPR036522">
    <property type="entry name" value="MoaC_sf"/>
</dbReference>
<keyword evidence="4 6" id="KW-0501">Molybdenum cofactor biosynthesis</keyword>
<comment type="pathway">
    <text evidence="2 6">Cofactor biosynthesis; molybdopterin biosynthesis.</text>
</comment>
<protein>
    <recommendedName>
        <fullName evidence="3 6">Cyclic pyranopterin monophosphate synthase</fullName>
        <ecNumber evidence="3 6">4.6.1.17</ecNumber>
    </recommendedName>
    <alternativeName>
        <fullName evidence="6">Molybdenum cofactor biosynthesis protein C</fullName>
    </alternativeName>
</protein>
<comment type="caution">
    <text evidence="8">The sequence shown here is derived from an EMBL/GenBank/DDBJ whole genome shotgun (WGS) entry which is preliminary data.</text>
</comment>
<keyword evidence="9" id="KW-1185">Reference proteome</keyword>
<dbReference type="AlphaFoldDB" id="A0A923RVI8"/>
<comment type="function">
    <text evidence="6">Catalyzes the conversion of (8S)-3',8-cyclo-7,8-dihydroguanosine 5'-triphosphate to cyclic pyranopterin monophosphate (cPMP).</text>
</comment>